<dbReference type="InterPro" id="IPR000182">
    <property type="entry name" value="GNAT_dom"/>
</dbReference>
<dbReference type="PROSITE" id="PS51186">
    <property type="entry name" value="GNAT"/>
    <property type="match status" value="1"/>
</dbReference>
<reference evidence="2 3" key="1">
    <citation type="journal article" date="2011" name="Stand. Genomic Sci.">
        <title>Complete genome sequence of Haliscomenobacter hydrossis type strain (O).</title>
        <authorList>
            <consortium name="US DOE Joint Genome Institute (JGI-PGF)"/>
            <person name="Daligault H."/>
            <person name="Lapidus A."/>
            <person name="Zeytun A."/>
            <person name="Nolan M."/>
            <person name="Lucas S."/>
            <person name="Del Rio T.G."/>
            <person name="Tice H."/>
            <person name="Cheng J.F."/>
            <person name="Tapia R."/>
            <person name="Han C."/>
            <person name="Goodwin L."/>
            <person name="Pitluck S."/>
            <person name="Liolios K."/>
            <person name="Pagani I."/>
            <person name="Ivanova N."/>
            <person name="Huntemann M."/>
            <person name="Mavromatis K."/>
            <person name="Mikhailova N."/>
            <person name="Pati A."/>
            <person name="Chen A."/>
            <person name="Palaniappan K."/>
            <person name="Land M."/>
            <person name="Hauser L."/>
            <person name="Brambilla E.M."/>
            <person name="Rohde M."/>
            <person name="Verbarg S."/>
            <person name="Goker M."/>
            <person name="Bristow J."/>
            <person name="Eisen J.A."/>
            <person name="Markowitz V."/>
            <person name="Hugenholtz P."/>
            <person name="Kyrpides N.C."/>
            <person name="Klenk H.P."/>
            <person name="Woyke T."/>
        </authorList>
    </citation>
    <scope>NUCLEOTIDE SEQUENCE [LARGE SCALE GENOMIC DNA]</scope>
    <source>
        <strain evidence="3">ATCC 27775 / DSM 1100 / LMG 10767 / O</strain>
    </source>
</reference>
<protein>
    <submittedName>
        <fullName evidence="2">GCN5-related N-acetyltransferase</fullName>
    </submittedName>
</protein>
<organism evidence="2 3">
    <name type="scientific">Haliscomenobacter hydrossis (strain ATCC 27775 / DSM 1100 / LMG 10767 / O)</name>
    <dbReference type="NCBI Taxonomy" id="760192"/>
    <lineage>
        <taxon>Bacteria</taxon>
        <taxon>Pseudomonadati</taxon>
        <taxon>Bacteroidota</taxon>
        <taxon>Saprospiria</taxon>
        <taxon>Saprospirales</taxon>
        <taxon>Haliscomenobacteraceae</taxon>
        <taxon>Haliscomenobacter</taxon>
    </lineage>
</organism>
<dbReference type="eggNOG" id="COG3153">
    <property type="taxonomic scope" value="Bacteria"/>
</dbReference>
<dbReference type="RefSeq" id="WP_013768107.1">
    <property type="nucleotide sequence ID" value="NC_015510.1"/>
</dbReference>
<sequence>MTITNTPEYQLSVPQHLAISALLQECFPQYPSGRTHFRQLPQFRILATAEDGTLIGHIAVEHRMVNNAGQLLRVFGLADVCVSPDYRDKGLGANLLDYSTTLAQNTGIDALLLIAHEPEFYLKNDFLAVENECKWLFVQGDQTLGVLNRHIKGLMVKMLNGEPWRAGQLDLLGHIF</sequence>
<dbReference type="HOGENOM" id="CLU_129758_0_0_10"/>
<dbReference type="STRING" id="760192.Halhy_5755"/>
<dbReference type="SUPFAM" id="SSF55729">
    <property type="entry name" value="Acyl-CoA N-acyltransferases (Nat)"/>
    <property type="match status" value="1"/>
</dbReference>
<name>F4KWX8_HALH1</name>
<reference key="2">
    <citation type="submission" date="2011-04" db="EMBL/GenBank/DDBJ databases">
        <title>Complete sequence of chromosome of Haliscomenobacter hydrossis DSM 1100.</title>
        <authorList>
            <consortium name="US DOE Joint Genome Institute (JGI-PGF)"/>
            <person name="Lucas S."/>
            <person name="Han J."/>
            <person name="Lapidus A."/>
            <person name="Bruce D."/>
            <person name="Goodwin L."/>
            <person name="Pitluck S."/>
            <person name="Peters L."/>
            <person name="Kyrpides N."/>
            <person name="Mavromatis K."/>
            <person name="Ivanova N."/>
            <person name="Ovchinnikova G."/>
            <person name="Pagani I."/>
            <person name="Daligault H."/>
            <person name="Detter J.C."/>
            <person name="Han C."/>
            <person name="Land M."/>
            <person name="Hauser L."/>
            <person name="Markowitz V."/>
            <person name="Cheng J.-F."/>
            <person name="Hugenholtz P."/>
            <person name="Woyke T."/>
            <person name="Wu D."/>
            <person name="Verbarg S."/>
            <person name="Frueling A."/>
            <person name="Brambilla E."/>
            <person name="Klenk H.-P."/>
            <person name="Eisen J.A."/>
        </authorList>
    </citation>
    <scope>NUCLEOTIDE SEQUENCE</scope>
    <source>
        <strain>DSM 1100</strain>
    </source>
</reference>
<accession>F4KWX8</accession>
<evidence type="ECO:0000313" key="3">
    <source>
        <dbReference type="Proteomes" id="UP000008461"/>
    </source>
</evidence>
<evidence type="ECO:0000313" key="2">
    <source>
        <dbReference type="EMBL" id="AEE53578.1"/>
    </source>
</evidence>
<gene>
    <name evidence="2" type="ordered locus">Halhy_5755</name>
</gene>
<dbReference type="Proteomes" id="UP000008461">
    <property type="component" value="Chromosome"/>
</dbReference>
<dbReference type="CDD" id="cd04301">
    <property type="entry name" value="NAT_SF"/>
    <property type="match status" value="1"/>
</dbReference>
<keyword evidence="3" id="KW-1185">Reference proteome</keyword>
<evidence type="ECO:0000259" key="1">
    <source>
        <dbReference type="PROSITE" id="PS51186"/>
    </source>
</evidence>
<dbReference type="Gene3D" id="3.40.630.30">
    <property type="match status" value="1"/>
</dbReference>
<feature type="domain" description="N-acetyltransferase" evidence="1">
    <location>
        <begin position="1"/>
        <end position="160"/>
    </location>
</feature>
<dbReference type="KEGG" id="hhy:Halhy_5755"/>
<dbReference type="GO" id="GO:0016747">
    <property type="term" value="F:acyltransferase activity, transferring groups other than amino-acyl groups"/>
    <property type="evidence" value="ECO:0007669"/>
    <property type="project" value="InterPro"/>
</dbReference>
<proteinExistence type="predicted"/>
<dbReference type="AlphaFoldDB" id="F4KWX8"/>
<dbReference type="InterPro" id="IPR016181">
    <property type="entry name" value="Acyl_CoA_acyltransferase"/>
</dbReference>
<dbReference type="Pfam" id="PF13527">
    <property type="entry name" value="Acetyltransf_9"/>
    <property type="match status" value="1"/>
</dbReference>
<dbReference type="EMBL" id="CP002691">
    <property type="protein sequence ID" value="AEE53578.1"/>
    <property type="molecule type" value="Genomic_DNA"/>
</dbReference>